<evidence type="ECO:0000256" key="3">
    <source>
        <dbReference type="SAM" id="SignalP"/>
    </source>
</evidence>
<dbReference type="InterPro" id="IPR000618">
    <property type="entry name" value="Insect_cuticle"/>
</dbReference>
<dbReference type="Proteomes" id="UP001562425">
    <property type="component" value="Unassembled WGS sequence"/>
</dbReference>
<evidence type="ECO:0000256" key="1">
    <source>
        <dbReference type="ARBA" id="ARBA00022460"/>
    </source>
</evidence>
<dbReference type="PANTHER" id="PTHR10380:SF237">
    <property type="entry name" value="CUTICULAR PROTEIN 65AU, ISOFORM A-RELATED"/>
    <property type="match status" value="1"/>
</dbReference>
<proteinExistence type="predicted"/>
<keyword evidence="5" id="KW-1185">Reference proteome</keyword>
<keyword evidence="3" id="KW-0732">Signal</keyword>
<protein>
    <submittedName>
        <fullName evidence="4">Uncharacterized protein</fullName>
    </submittedName>
</protein>
<keyword evidence="1 2" id="KW-0193">Cuticle</keyword>
<organism evidence="4 5">
    <name type="scientific">Culex pipiens pipiens</name>
    <name type="common">Northern house mosquito</name>
    <dbReference type="NCBI Taxonomy" id="38569"/>
    <lineage>
        <taxon>Eukaryota</taxon>
        <taxon>Metazoa</taxon>
        <taxon>Ecdysozoa</taxon>
        <taxon>Arthropoda</taxon>
        <taxon>Hexapoda</taxon>
        <taxon>Insecta</taxon>
        <taxon>Pterygota</taxon>
        <taxon>Neoptera</taxon>
        <taxon>Endopterygota</taxon>
        <taxon>Diptera</taxon>
        <taxon>Nematocera</taxon>
        <taxon>Culicoidea</taxon>
        <taxon>Culicidae</taxon>
        <taxon>Culicinae</taxon>
        <taxon>Culicini</taxon>
        <taxon>Culex</taxon>
        <taxon>Culex</taxon>
    </lineage>
</organism>
<feature type="signal peptide" evidence="3">
    <location>
        <begin position="1"/>
        <end position="20"/>
    </location>
</feature>
<dbReference type="GO" id="GO:0042302">
    <property type="term" value="F:structural constituent of cuticle"/>
    <property type="evidence" value="ECO:0007669"/>
    <property type="project" value="UniProtKB-UniRule"/>
</dbReference>
<comment type="caution">
    <text evidence="4">The sequence shown here is derived from an EMBL/GenBank/DDBJ whole genome shotgun (WGS) entry which is preliminary data.</text>
</comment>
<dbReference type="PROSITE" id="PS51155">
    <property type="entry name" value="CHIT_BIND_RR_2"/>
    <property type="match status" value="1"/>
</dbReference>
<feature type="chain" id="PRO_5044754552" evidence="3">
    <location>
        <begin position="21"/>
        <end position="118"/>
    </location>
</feature>
<dbReference type="PROSITE" id="PS00233">
    <property type="entry name" value="CHIT_BIND_RR_1"/>
    <property type="match status" value="1"/>
</dbReference>
<evidence type="ECO:0000313" key="4">
    <source>
        <dbReference type="EMBL" id="KAL1400894.1"/>
    </source>
</evidence>
<sequence length="118" mass="13001">MNQICTVLLAVTLLLAGVRSQRSEVLEQDQNIEPDGTYFYRYKLSDGTEAQEQGQGGRAATGGYKYTSPEGEVVQITYTADENGYNPVGDVIPQPPPIPDAILRALEYIRTHAKPSRK</sequence>
<dbReference type="InterPro" id="IPR031311">
    <property type="entry name" value="CHIT_BIND_RR_consensus"/>
</dbReference>
<dbReference type="InterPro" id="IPR050468">
    <property type="entry name" value="Cuticle_Struct_Prot"/>
</dbReference>
<reference evidence="4 5" key="1">
    <citation type="submission" date="2024-05" db="EMBL/GenBank/DDBJ databases">
        <title>Culex pipiens pipiens assembly and annotation.</title>
        <authorList>
            <person name="Alout H."/>
            <person name="Durand T."/>
        </authorList>
    </citation>
    <scope>NUCLEOTIDE SEQUENCE [LARGE SCALE GENOMIC DNA]</scope>
    <source>
        <strain evidence="4">HA-2024</strain>
        <tissue evidence="4">Whole body</tissue>
    </source>
</reference>
<gene>
    <name evidence="4" type="ORF">pipiens_007047</name>
</gene>
<dbReference type="Pfam" id="PF00379">
    <property type="entry name" value="Chitin_bind_4"/>
    <property type="match status" value="1"/>
</dbReference>
<evidence type="ECO:0000313" key="5">
    <source>
        <dbReference type="Proteomes" id="UP001562425"/>
    </source>
</evidence>
<name>A0ABD1DNB8_CULPP</name>
<dbReference type="AlphaFoldDB" id="A0ABD1DNB8"/>
<evidence type="ECO:0000256" key="2">
    <source>
        <dbReference type="PROSITE-ProRule" id="PRU00497"/>
    </source>
</evidence>
<accession>A0ABD1DNB8</accession>
<dbReference type="EMBL" id="JBEHCU010005103">
    <property type="protein sequence ID" value="KAL1400894.1"/>
    <property type="molecule type" value="Genomic_DNA"/>
</dbReference>
<dbReference type="PANTHER" id="PTHR10380">
    <property type="entry name" value="CUTICLE PROTEIN"/>
    <property type="match status" value="1"/>
</dbReference>
<dbReference type="PRINTS" id="PR00947">
    <property type="entry name" value="CUTICLE"/>
</dbReference>